<gene>
    <name evidence="10" type="ORF">Malapachy_3772</name>
</gene>
<evidence type="ECO:0000256" key="5">
    <source>
        <dbReference type="ARBA" id="ARBA00022840"/>
    </source>
</evidence>
<dbReference type="Gene3D" id="3.40.50.620">
    <property type="entry name" value="HUPs"/>
    <property type="match status" value="1"/>
</dbReference>
<dbReference type="InterPro" id="IPR022310">
    <property type="entry name" value="NAD/GMP_synthase"/>
</dbReference>
<evidence type="ECO:0000313" key="10">
    <source>
        <dbReference type="EMBL" id="KOS14230.1"/>
    </source>
</evidence>
<dbReference type="PIRSF" id="PIRSF006630">
    <property type="entry name" value="NADS_GAT"/>
    <property type="match status" value="1"/>
</dbReference>
<sequence length="707" mass="78800">MSRLTVSTCSLNQWALDFDGNRDRIVRSIELAKAAGSTLRIGPELEIPGYGCYDHFLESDTELHSWQVLAEILDSDVTCGILCDVGMPVTHKAALYNCRIAIMNKKVLHVRPKMWLANDGNYREMRFFSPWMRPHETESLTLPSCITDVTGQTEVPIGDALLQTADTVLGVELCEELFTATSPHIGHALQGAEIIMNSSGSHHELRKLHRRVELIREATLKLGGVYLYANQRGCDGDRLYYDGCALIAVNGEIVAQGAQFGLEDVDVVTATVDLGDVRAHRVSKSRGMQAAWLSAGHGGMRVGGPVRIDVPERLMYDVVDIAKLHTTPAQGVHYHTPAEEIARGPACWLWDYLRRSRTQGFLLPLSGGIDSCATAVIVHSMCRLVCEACERHNEQVLQDARRIVGEAEGSTWVPESPQALAQRLFVTCYMGTTNSSQATRDRARDLAKAIGSYHYNFDIDSVVSAVLRVFTTVTGRTPQFKVHGGSPAENLALQNIQARSRMVLAYLFAQLAPWVQGRYGGLLVLGSANVDESLRGYLTKYDNSSADLNPIGSISKTDLKRFIAYAQTAFDLPILASFLEAPPTAELEPITKDYVQSDEADMGMTYDELSVLGRLRKISRCGPYSMFVKLLPMWTPRLSPDAIVAKVKLFFFEYARNRHKMTTITPAYHAESYSPDDNRFDLRPFLYPAQFTYQFRRIYALMQQLHT</sequence>
<keyword evidence="4 8" id="KW-0547">Nucleotide-binding</keyword>
<keyword evidence="6 8" id="KW-0520">NAD</keyword>
<dbReference type="InterPro" id="IPR003010">
    <property type="entry name" value="C-N_Hydrolase"/>
</dbReference>
<dbReference type="GO" id="GO:0003952">
    <property type="term" value="F:NAD+ synthase (glutamine-hydrolyzing) activity"/>
    <property type="evidence" value="ECO:0007669"/>
    <property type="project" value="UniProtKB-UniRule"/>
</dbReference>
<dbReference type="Gene3D" id="3.60.110.10">
    <property type="entry name" value="Carbon-nitrogen hydrolase"/>
    <property type="match status" value="1"/>
</dbReference>
<dbReference type="Pfam" id="PF00795">
    <property type="entry name" value="CN_hydrolase"/>
    <property type="match status" value="1"/>
</dbReference>
<dbReference type="SUPFAM" id="SSF56317">
    <property type="entry name" value="Carbon-nitrogen hydrolase"/>
    <property type="match status" value="1"/>
</dbReference>
<dbReference type="PROSITE" id="PS50263">
    <property type="entry name" value="CN_HYDROLASE"/>
    <property type="match status" value="1"/>
</dbReference>
<dbReference type="OrthoDB" id="2020662at2759"/>
<proteinExistence type="inferred from homology"/>
<dbReference type="CDD" id="cd07570">
    <property type="entry name" value="GAT_Gln-NAD-synth"/>
    <property type="match status" value="1"/>
</dbReference>
<organism evidence="10 11">
    <name type="scientific">Malassezia pachydermatis</name>
    <dbReference type="NCBI Taxonomy" id="77020"/>
    <lineage>
        <taxon>Eukaryota</taxon>
        <taxon>Fungi</taxon>
        <taxon>Dikarya</taxon>
        <taxon>Basidiomycota</taxon>
        <taxon>Ustilaginomycotina</taxon>
        <taxon>Malasseziomycetes</taxon>
        <taxon>Malasseziales</taxon>
        <taxon>Malasseziaceae</taxon>
        <taxon>Malassezia</taxon>
    </lineage>
</organism>
<feature type="domain" description="CN hydrolase" evidence="9">
    <location>
        <begin position="4"/>
        <end position="274"/>
    </location>
</feature>
<dbReference type="EC" id="6.3.5.1" evidence="8"/>
<keyword evidence="3 8" id="KW-0436">Ligase</keyword>
<dbReference type="InterPro" id="IPR003694">
    <property type="entry name" value="NAD_synthase"/>
</dbReference>
<evidence type="ECO:0000256" key="7">
    <source>
        <dbReference type="ARBA" id="ARBA00052340"/>
    </source>
</evidence>
<dbReference type="GeneID" id="28730107"/>
<dbReference type="SUPFAM" id="SSF52402">
    <property type="entry name" value="Adenine nucleotide alpha hydrolases-like"/>
    <property type="match status" value="1"/>
</dbReference>
<dbReference type="VEuPathDB" id="FungiDB:Malapachy_3772"/>
<evidence type="ECO:0000256" key="6">
    <source>
        <dbReference type="ARBA" id="ARBA00023027"/>
    </source>
</evidence>
<comment type="similarity">
    <text evidence="2 8">In the C-terminal section; belongs to the NAD synthetase family.</text>
</comment>
<evidence type="ECO:0000313" key="11">
    <source>
        <dbReference type="Proteomes" id="UP000037751"/>
    </source>
</evidence>
<reference evidence="10 11" key="1">
    <citation type="submission" date="2015-07" db="EMBL/GenBank/DDBJ databases">
        <title>Draft Genome Sequence of Malassezia furfur CBS1878 and Malassezia pachydermatis CBS1879.</title>
        <authorList>
            <person name="Triana S."/>
            <person name="Ohm R."/>
            <person name="Gonzalez A."/>
            <person name="DeCock H."/>
            <person name="Restrepo S."/>
            <person name="Celis A."/>
        </authorList>
    </citation>
    <scope>NUCLEOTIDE SEQUENCE [LARGE SCALE GENOMIC DNA]</scope>
    <source>
        <strain evidence="10 11">CBS 1879</strain>
    </source>
</reference>
<dbReference type="NCBIfam" id="TIGR00552">
    <property type="entry name" value="nadE"/>
    <property type="match status" value="1"/>
</dbReference>
<evidence type="ECO:0000256" key="1">
    <source>
        <dbReference type="ARBA" id="ARBA00005188"/>
    </source>
</evidence>
<keyword evidence="11" id="KW-1185">Reference proteome</keyword>
<dbReference type="PANTHER" id="PTHR23090">
    <property type="entry name" value="NH 3 /GLUTAMINE-DEPENDENT NAD + SYNTHETASE"/>
    <property type="match status" value="1"/>
</dbReference>
<dbReference type="PANTHER" id="PTHR23090:SF9">
    <property type="entry name" value="GLUTAMINE-DEPENDENT NAD(+) SYNTHETASE"/>
    <property type="match status" value="1"/>
</dbReference>
<dbReference type="EMBL" id="LGAV01000004">
    <property type="protein sequence ID" value="KOS14230.1"/>
    <property type="molecule type" value="Genomic_DNA"/>
</dbReference>
<dbReference type="FunFam" id="3.60.110.10:FF:000003">
    <property type="entry name" value="Glutamine-dependent NAD(+) synthetase"/>
    <property type="match status" value="1"/>
</dbReference>
<dbReference type="RefSeq" id="XP_017991862.1">
    <property type="nucleotide sequence ID" value="XM_018138231.1"/>
</dbReference>
<keyword evidence="5 8" id="KW-0067">ATP-binding</keyword>
<evidence type="ECO:0000259" key="9">
    <source>
        <dbReference type="PROSITE" id="PS50263"/>
    </source>
</evidence>
<comment type="caution">
    <text evidence="10">The sequence shown here is derived from an EMBL/GenBank/DDBJ whole genome shotgun (WGS) entry which is preliminary data.</text>
</comment>
<dbReference type="GO" id="GO:0009435">
    <property type="term" value="P:NAD+ biosynthetic process"/>
    <property type="evidence" value="ECO:0007669"/>
    <property type="project" value="UniProtKB-UniRule"/>
</dbReference>
<dbReference type="AlphaFoldDB" id="A0A0M8MUV5"/>
<dbReference type="InterPro" id="IPR036526">
    <property type="entry name" value="C-N_Hydrolase_sf"/>
</dbReference>
<dbReference type="GO" id="GO:0005524">
    <property type="term" value="F:ATP binding"/>
    <property type="evidence" value="ECO:0007669"/>
    <property type="project" value="UniProtKB-UniRule"/>
</dbReference>
<dbReference type="InterPro" id="IPR014729">
    <property type="entry name" value="Rossmann-like_a/b/a_fold"/>
</dbReference>
<name>A0A0M8MUV5_9BASI</name>
<dbReference type="HAMAP" id="MF_02090">
    <property type="entry name" value="NadE_glutamine_dep"/>
    <property type="match status" value="1"/>
</dbReference>
<dbReference type="STRING" id="77020.A0A0M8MUV5"/>
<evidence type="ECO:0000256" key="3">
    <source>
        <dbReference type="ARBA" id="ARBA00022598"/>
    </source>
</evidence>
<dbReference type="FunFam" id="3.40.50.620:FF:000036">
    <property type="entry name" value="Glutamine-dependent NAD(+) synthetase"/>
    <property type="match status" value="1"/>
</dbReference>
<dbReference type="Proteomes" id="UP000037751">
    <property type="component" value="Unassembled WGS sequence"/>
</dbReference>
<comment type="pathway">
    <text evidence="1 8">Cofactor biosynthesis; NAD(+) biosynthesis; NAD(+) from deamido-NAD(+) (L-Gln route): step 1/1.</text>
</comment>
<evidence type="ECO:0000256" key="8">
    <source>
        <dbReference type="PIRNR" id="PIRNR006630"/>
    </source>
</evidence>
<dbReference type="CDD" id="cd00553">
    <property type="entry name" value="NAD_synthase"/>
    <property type="match status" value="1"/>
</dbReference>
<evidence type="ECO:0000256" key="4">
    <source>
        <dbReference type="ARBA" id="ARBA00022741"/>
    </source>
</evidence>
<dbReference type="Pfam" id="PF02540">
    <property type="entry name" value="NAD_synthase"/>
    <property type="match status" value="1"/>
</dbReference>
<dbReference type="GO" id="GO:0004359">
    <property type="term" value="F:glutaminase activity"/>
    <property type="evidence" value="ECO:0007669"/>
    <property type="project" value="InterPro"/>
</dbReference>
<dbReference type="InterPro" id="IPR014445">
    <property type="entry name" value="Gln-dep_NAD_synthase"/>
</dbReference>
<accession>A0A0M8MUV5</accession>
<comment type="catalytic activity">
    <reaction evidence="7 8">
        <text>deamido-NAD(+) + L-glutamine + ATP + H2O = L-glutamate + AMP + diphosphate + NAD(+) + H(+)</text>
        <dbReference type="Rhea" id="RHEA:24384"/>
        <dbReference type="ChEBI" id="CHEBI:15377"/>
        <dbReference type="ChEBI" id="CHEBI:15378"/>
        <dbReference type="ChEBI" id="CHEBI:29985"/>
        <dbReference type="ChEBI" id="CHEBI:30616"/>
        <dbReference type="ChEBI" id="CHEBI:33019"/>
        <dbReference type="ChEBI" id="CHEBI:57540"/>
        <dbReference type="ChEBI" id="CHEBI:58359"/>
        <dbReference type="ChEBI" id="CHEBI:58437"/>
        <dbReference type="ChEBI" id="CHEBI:456215"/>
        <dbReference type="EC" id="6.3.5.1"/>
    </reaction>
</comment>
<evidence type="ECO:0000256" key="2">
    <source>
        <dbReference type="ARBA" id="ARBA00007145"/>
    </source>
</evidence>
<dbReference type="GO" id="GO:0005737">
    <property type="term" value="C:cytoplasm"/>
    <property type="evidence" value="ECO:0007669"/>
    <property type="project" value="InterPro"/>
</dbReference>
<protein>
    <recommendedName>
        <fullName evidence="8">Glutamine-dependent NAD(+) synthetase</fullName>
        <ecNumber evidence="8">6.3.5.1</ecNumber>
    </recommendedName>
    <alternativeName>
        <fullName evidence="8">NAD(+) synthase [glutamine-hydrolyzing]</fullName>
    </alternativeName>
</protein>
<dbReference type="UniPathway" id="UPA00253">
    <property type="reaction ID" value="UER00334"/>
</dbReference>